<keyword evidence="2" id="KW-0902">Two-component regulatory system</keyword>
<dbReference type="InterPro" id="IPR001789">
    <property type="entry name" value="Sig_transdc_resp-reg_receiver"/>
</dbReference>
<dbReference type="PROSITE" id="PS50110">
    <property type="entry name" value="RESPONSE_REGULATORY"/>
    <property type="match status" value="1"/>
</dbReference>
<dbReference type="SMART" id="SM00448">
    <property type="entry name" value="REC"/>
    <property type="match status" value="1"/>
</dbReference>
<proteinExistence type="predicted"/>
<feature type="modified residue" description="4-aspartylphosphate" evidence="4">
    <location>
        <position position="52"/>
    </location>
</feature>
<comment type="caution">
    <text evidence="8">The sequence shown here is derived from an EMBL/GenBank/DDBJ whole genome shotgun (WGS) entry which is preliminary data.</text>
</comment>
<evidence type="ECO:0000313" key="9">
    <source>
        <dbReference type="Proteomes" id="UP001499852"/>
    </source>
</evidence>
<evidence type="ECO:0000313" key="8">
    <source>
        <dbReference type="EMBL" id="GAA5138331.1"/>
    </source>
</evidence>
<reference evidence="9" key="1">
    <citation type="journal article" date="2019" name="Int. J. Syst. Evol. Microbiol.">
        <title>The Global Catalogue of Microorganisms (GCM) 10K type strain sequencing project: providing services to taxonomists for standard genome sequencing and annotation.</title>
        <authorList>
            <consortium name="The Broad Institute Genomics Platform"/>
            <consortium name="The Broad Institute Genome Sequencing Center for Infectious Disease"/>
            <person name="Wu L."/>
            <person name="Ma J."/>
        </authorList>
    </citation>
    <scope>NUCLEOTIDE SEQUENCE [LARGE SCALE GENOMIC DNA]</scope>
    <source>
        <strain evidence="9">JCM 18053</strain>
    </source>
</reference>
<evidence type="ECO:0000256" key="1">
    <source>
        <dbReference type="ARBA" id="ARBA00022553"/>
    </source>
</evidence>
<dbReference type="Pfam" id="PF00486">
    <property type="entry name" value="Trans_reg_C"/>
    <property type="match status" value="1"/>
</dbReference>
<dbReference type="Gene3D" id="1.10.10.10">
    <property type="entry name" value="Winged helix-like DNA-binding domain superfamily/Winged helix DNA-binding domain"/>
    <property type="match status" value="1"/>
</dbReference>
<dbReference type="InterPro" id="IPR036388">
    <property type="entry name" value="WH-like_DNA-bd_sf"/>
</dbReference>
<dbReference type="EMBL" id="BAABIA010000003">
    <property type="protein sequence ID" value="GAA5138331.1"/>
    <property type="molecule type" value="Genomic_DNA"/>
</dbReference>
<protein>
    <submittedName>
        <fullName evidence="8">Response regulator transcription factor</fullName>
    </submittedName>
</protein>
<name>A0ABP9P3U6_9BACT</name>
<dbReference type="Gene3D" id="6.10.250.690">
    <property type="match status" value="1"/>
</dbReference>
<dbReference type="SMART" id="SM00862">
    <property type="entry name" value="Trans_reg_C"/>
    <property type="match status" value="1"/>
</dbReference>
<dbReference type="SUPFAM" id="SSF46894">
    <property type="entry name" value="C-terminal effector domain of the bipartite response regulators"/>
    <property type="match status" value="1"/>
</dbReference>
<evidence type="ECO:0000256" key="3">
    <source>
        <dbReference type="ARBA" id="ARBA00023125"/>
    </source>
</evidence>
<dbReference type="InterPro" id="IPR016032">
    <property type="entry name" value="Sig_transdc_resp-reg_C-effctor"/>
</dbReference>
<feature type="domain" description="OmpR/PhoB-type" evidence="7">
    <location>
        <begin position="127"/>
        <end position="228"/>
    </location>
</feature>
<dbReference type="Pfam" id="PF00072">
    <property type="entry name" value="Response_reg"/>
    <property type="match status" value="1"/>
</dbReference>
<keyword evidence="9" id="KW-1185">Reference proteome</keyword>
<gene>
    <name evidence="8" type="ORF">GCM10023213_16930</name>
</gene>
<dbReference type="InterPro" id="IPR039420">
    <property type="entry name" value="WalR-like"/>
</dbReference>
<keyword evidence="3 5" id="KW-0238">DNA-binding</keyword>
<evidence type="ECO:0000259" key="6">
    <source>
        <dbReference type="PROSITE" id="PS50110"/>
    </source>
</evidence>
<sequence>MPTILVIEDDSAIRRGVTDALRFSGYAVLEAAEGLSGMDQAKKASFDLMLLDLVLPNHNGFEILRALKEHRPGTPVIILSARGEEADRVKGLKLGADDYVVKPFSVRELLARVEAVLRRSPERPKQVQQIPFPAGIADLERLELRYTDGGREELSDRECSLIEYLAAHRGRAISREELLRRVWRIEPKHTETRTIDMHIANLRAKLRDNGSEPQFLLTVRGKGYMLTNEPLPPNQG</sequence>
<dbReference type="InterPro" id="IPR001867">
    <property type="entry name" value="OmpR/PhoB-type_DNA-bd"/>
</dbReference>
<dbReference type="PANTHER" id="PTHR48111:SF40">
    <property type="entry name" value="PHOSPHATE REGULON TRANSCRIPTIONAL REGULATORY PROTEIN PHOB"/>
    <property type="match status" value="1"/>
</dbReference>
<accession>A0ABP9P3U6</accession>
<feature type="DNA-binding region" description="OmpR/PhoB-type" evidence="5">
    <location>
        <begin position="127"/>
        <end position="228"/>
    </location>
</feature>
<evidence type="ECO:0000259" key="7">
    <source>
        <dbReference type="PROSITE" id="PS51755"/>
    </source>
</evidence>
<dbReference type="InterPro" id="IPR011006">
    <property type="entry name" value="CheY-like_superfamily"/>
</dbReference>
<keyword evidence="1 4" id="KW-0597">Phosphoprotein</keyword>
<evidence type="ECO:0000256" key="2">
    <source>
        <dbReference type="ARBA" id="ARBA00023012"/>
    </source>
</evidence>
<dbReference type="Gene3D" id="3.40.50.2300">
    <property type="match status" value="1"/>
</dbReference>
<evidence type="ECO:0000256" key="5">
    <source>
        <dbReference type="PROSITE-ProRule" id="PRU01091"/>
    </source>
</evidence>
<organism evidence="8 9">
    <name type="scientific">Prosthecobacter algae</name>
    <dbReference type="NCBI Taxonomy" id="1144682"/>
    <lineage>
        <taxon>Bacteria</taxon>
        <taxon>Pseudomonadati</taxon>
        <taxon>Verrucomicrobiota</taxon>
        <taxon>Verrucomicrobiia</taxon>
        <taxon>Verrucomicrobiales</taxon>
        <taxon>Verrucomicrobiaceae</taxon>
        <taxon>Prosthecobacter</taxon>
    </lineage>
</organism>
<dbReference type="PANTHER" id="PTHR48111">
    <property type="entry name" value="REGULATOR OF RPOS"/>
    <property type="match status" value="1"/>
</dbReference>
<feature type="domain" description="Response regulatory" evidence="6">
    <location>
        <begin position="3"/>
        <end position="117"/>
    </location>
</feature>
<dbReference type="CDD" id="cd00383">
    <property type="entry name" value="trans_reg_C"/>
    <property type="match status" value="1"/>
</dbReference>
<evidence type="ECO:0000256" key="4">
    <source>
        <dbReference type="PROSITE-ProRule" id="PRU00169"/>
    </source>
</evidence>
<dbReference type="RefSeq" id="WP_345735940.1">
    <property type="nucleotide sequence ID" value="NZ_BAABIA010000003.1"/>
</dbReference>
<dbReference type="Proteomes" id="UP001499852">
    <property type="component" value="Unassembled WGS sequence"/>
</dbReference>
<dbReference type="SUPFAM" id="SSF52172">
    <property type="entry name" value="CheY-like"/>
    <property type="match status" value="1"/>
</dbReference>
<dbReference type="PROSITE" id="PS51755">
    <property type="entry name" value="OMPR_PHOB"/>
    <property type="match status" value="1"/>
</dbReference>